<dbReference type="GO" id="GO:0005737">
    <property type="term" value="C:cytoplasm"/>
    <property type="evidence" value="ECO:0007669"/>
    <property type="project" value="TreeGrafter"/>
</dbReference>
<keyword evidence="4" id="KW-0808">Transferase</keyword>
<dbReference type="Gene3D" id="3.30.2160.10">
    <property type="entry name" value="Hect, E3 ligase catalytic domain"/>
    <property type="match status" value="1"/>
</dbReference>
<evidence type="ECO:0000256" key="2">
    <source>
        <dbReference type="ARBA" id="ARBA00004906"/>
    </source>
</evidence>
<feature type="non-terminal residue" evidence="8">
    <location>
        <position position="356"/>
    </location>
</feature>
<dbReference type="STRING" id="857967.G0QM21"/>
<comment type="catalytic activity">
    <reaction evidence="1">
        <text>S-ubiquitinyl-[E2 ubiquitin-conjugating enzyme]-L-cysteine + [acceptor protein]-L-lysine = [E2 ubiquitin-conjugating enzyme]-L-cysteine + N(6)-ubiquitinyl-[acceptor protein]-L-lysine.</text>
        <dbReference type="EC" id="2.3.2.26"/>
    </reaction>
</comment>
<evidence type="ECO:0000256" key="4">
    <source>
        <dbReference type="ARBA" id="ARBA00022679"/>
    </source>
</evidence>
<dbReference type="AlphaFoldDB" id="G0QM21"/>
<feature type="active site" description="Glycyl thioester intermediate" evidence="6">
    <location>
        <position position="349"/>
    </location>
</feature>
<name>G0QM21_ICHMU</name>
<dbReference type="OMA" id="FCVESVP"/>
<dbReference type="InterPro" id="IPR035983">
    <property type="entry name" value="Hect_E3_ubiquitin_ligase"/>
</dbReference>
<keyword evidence="5 6" id="KW-0833">Ubl conjugation pathway</keyword>
<dbReference type="SMART" id="SM00119">
    <property type="entry name" value="HECTc"/>
    <property type="match status" value="1"/>
</dbReference>
<evidence type="ECO:0000313" key="9">
    <source>
        <dbReference type="Proteomes" id="UP000008983"/>
    </source>
</evidence>
<dbReference type="Proteomes" id="UP000008983">
    <property type="component" value="Unassembled WGS sequence"/>
</dbReference>
<evidence type="ECO:0000256" key="3">
    <source>
        <dbReference type="ARBA" id="ARBA00012485"/>
    </source>
</evidence>
<reference evidence="8 9" key="1">
    <citation type="submission" date="2011-07" db="EMBL/GenBank/DDBJ databases">
        <authorList>
            <person name="Coyne R."/>
            <person name="Brami D."/>
            <person name="Johnson J."/>
            <person name="Hostetler J."/>
            <person name="Hannick L."/>
            <person name="Clark T."/>
            <person name="Cassidy-Hanley D."/>
            <person name="Inman J."/>
        </authorList>
    </citation>
    <scope>NUCLEOTIDE SEQUENCE [LARGE SCALE GENOMIC DNA]</scope>
    <source>
        <strain evidence="8 9">G5</strain>
    </source>
</reference>
<dbReference type="EMBL" id="GL983358">
    <property type="protein sequence ID" value="EGR33734.1"/>
    <property type="molecule type" value="Genomic_DNA"/>
</dbReference>
<evidence type="ECO:0000259" key="7">
    <source>
        <dbReference type="PROSITE" id="PS50237"/>
    </source>
</evidence>
<dbReference type="InterPro" id="IPR000569">
    <property type="entry name" value="HECT_dom"/>
</dbReference>
<dbReference type="GO" id="GO:0061630">
    <property type="term" value="F:ubiquitin protein ligase activity"/>
    <property type="evidence" value="ECO:0007669"/>
    <property type="project" value="UniProtKB-EC"/>
</dbReference>
<dbReference type="eggNOG" id="KOG0939">
    <property type="taxonomic scope" value="Eukaryota"/>
</dbReference>
<dbReference type="GO" id="GO:0006511">
    <property type="term" value="P:ubiquitin-dependent protein catabolic process"/>
    <property type="evidence" value="ECO:0007669"/>
    <property type="project" value="TreeGrafter"/>
</dbReference>
<dbReference type="OrthoDB" id="8068875at2759"/>
<dbReference type="Gene3D" id="3.90.1750.10">
    <property type="entry name" value="Hect, E3 ligase catalytic domains"/>
    <property type="match status" value="1"/>
</dbReference>
<organism evidence="8 9">
    <name type="scientific">Ichthyophthirius multifiliis</name>
    <name type="common">White spot disease agent</name>
    <name type="synonym">Ich</name>
    <dbReference type="NCBI Taxonomy" id="5932"/>
    <lineage>
        <taxon>Eukaryota</taxon>
        <taxon>Sar</taxon>
        <taxon>Alveolata</taxon>
        <taxon>Ciliophora</taxon>
        <taxon>Intramacronucleata</taxon>
        <taxon>Oligohymenophorea</taxon>
        <taxon>Hymenostomatida</taxon>
        <taxon>Ophryoglenina</taxon>
        <taxon>Ichthyophthirius</taxon>
    </lineage>
</organism>
<dbReference type="Gene3D" id="3.30.2410.10">
    <property type="entry name" value="Hect, E3 ligase catalytic domain"/>
    <property type="match status" value="1"/>
</dbReference>
<dbReference type="GeneID" id="14909921"/>
<dbReference type="GO" id="GO:0016567">
    <property type="term" value="P:protein ubiquitination"/>
    <property type="evidence" value="ECO:0007669"/>
    <property type="project" value="TreeGrafter"/>
</dbReference>
<dbReference type="PANTHER" id="PTHR11254:SF440">
    <property type="entry name" value="E3 UBIQUITIN-PROTEIN LIGASE NEDD-4"/>
    <property type="match status" value="1"/>
</dbReference>
<feature type="domain" description="HECT" evidence="7">
    <location>
        <begin position="52"/>
        <end position="356"/>
    </location>
</feature>
<protein>
    <recommendedName>
        <fullName evidence="3">HECT-type E3 ubiquitin transferase</fullName>
        <ecNumber evidence="3">2.3.2.26</ecNumber>
    </recommendedName>
</protein>
<dbReference type="InterPro" id="IPR050409">
    <property type="entry name" value="E3_ubiq-protein_ligase"/>
</dbReference>
<sequence length="356" mass="42313">LSPQEIKNFPYEEKLIWFRKQIQNLKIHWSEGFDSILVDSSNILQSSLDCFEIINFHKEVKIIFQNDKVQDAGGLLREWIYIIQKQLFGKTNEKPFILADTEDTTYKINPKINPNDDKIFKLFGKVLAKSIMEKIPLECQLDQITIKQILNKRITIYDLYSHDQNLYRSFLYLKNNTLSENQYIGEFVYEQQELIQNGKNIQITEQNKNFYMEKVLKYISQKRIKPFIQAIKQSFYEVIPQNIIEVFENNEFMMIVYGLPFISLKDWKENTIYKNGYNVNHPLIISFWKILSKINQFQLAKFLHFCTGSQKIGIDGFKNLESNRGNISKFCIEQVKFDMKNPYLKAHTCFNRLELP</sequence>
<evidence type="ECO:0000256" key="1">
    <source>
        <dbReference type="ARBA" id="ARBA00000885"/>
    </source>
</evidence>
<dbReference type="InParanoid" id="G0QM21"/>
<evidence type="ECO:0000313" key="8">
    <source>
        <dbReference type="EMBL" id="EGR33734.1"/>
    </source>
</evidence>
<dbReference type="PANTHER" id="PTHR11254">
    <property type="entry name" value="HECT DOMAIN UBIQUITIN-PROTEIN LIGASE"/>
    <property type="match status" value="1"/>
</dbReference>
<keyword evidence="9" id="KW-1185">Reference proteome</keyword>
<accession>G0QM21</accession>
<dbReference type="EC" id="2.3.2.26" evidence="3"/>
<dbReference type="RefSeq" id="XP_004037720.1">
    <property type="nucleotide sequence ID" value="XM_004037672.1"/>
</dbReference>
<feature type="non-terminal residue" evidence="8">
    <location>
        <position position="1"/>
    </location>
</feature>
<evidence type="ECO:0000256" key="5">
    <source>
        <dbReference type="ARBA" id="ARBA00022786"/>
    </source>
</evidence>
<proteinExistence type="predicted"/>
<comment type="pathway">
    <text evidence="2">Protein modification; protein ubiquitination.</text>
</comment>
<dbReference type="SUPFAM" id="SSF56204">
    <property type="entry name" value="Hect, E3 ligase catalytic domain"/>
    <property type="match status" value="1"/>
</dbReference>
<evidence type="ECO:0000256" key="6">
    <source>
        <dbReference type="PROSITE-ProRule" id="PRU00104"/>
    </source>
</evidence>
<dbReference type="PROSITE" id="PS50237">
    <property type="entry name" value="HECT"/>
    <property type="match status" value="1"/>
</dbReference>
<dbReference type="Pfam" id="PF00632">
    <property type="entry name" value="HECT"/>
    <property type="match status" value="1"/>
</dbReference>
<gene>
    <name evidence="8" type="ORF">IMG5_041830</name>
</gene>